<evidence type="ECO:0000313" key="2">
    <source>
        <dbReference type="EMBL" id="PYI19834.1"/>
    </source>
</evidence>
<proteinExistence type="predicted"/>
<dbReference type="AlphaFoldDB" id="A0A2V5HDE9"/>
<gene>
    <name evidence="2" type="ORF">BO99DRAFT_130531</name>
</gene>
<accession>A0A2V5HDE9</accession>
<organism evidence="2 3">
    <name type="scientific">Aspergillus violaceofuscus (strain CBS 115571)</name>
    <dbReference type="NCBI Taxonomy" id="1450538"/>
    <lineage>
        <taxon>Eukaryota</taxon>
        <taxon>Fungi</taxon>
        <taxon>Dikarya</taxon>
        <taxon>Ascomycota</taxon>
        <taxon>Pezizomycotina</taxon>
        <taxon>Eurotiomycetes</taxon>
        <taxon>Eurotiomycetidae</taxon>
        <taxon>Eurotiales</taxon>
        <taxon>Aspergillaceae</taxon>
        <taxon>Aspergillus</taxon>
    </lineage>
</organism>
<protein>
    <submittedName>
        <fullName evidence="2">Uncharacterized protein</fullName>
    </submittedName>
</protein>
<dbReference type="EMBL" id="KZ825130">
    <property type="protein sequence ID" value="PYI19834.1"/>
    <property type="molecule type" value="Genomic_DNA"/>
</dbReference>
<reference evidence="2 3" key="1">
    <citation type="submission" date="2018-02" db="EMBL/GenBank/DDBJ databases">
        <title>The genomes of Aspergillus section Nigri reveals drivers in fungal speciation.</title>
        <authorList>
            <consortium name="DOE Joint Genome Institute"/>
            <person name="Vesth T.C."/>
            <person name="Nybo J."/>
            <person name="Theobald S."/>
            <person name="Brandl J."/>
            <person name="Frisvad J.C."/>
            <person name="Nielsen K.F."/>
            <person name="Lyhne E.K."/>
            <person name="Kogle M.E."/>
            <person name="Kuo A."/>
            <person name="Riley R."/>
            <person name="Clum A."/>
            <person name="Nolan M."/>
            <person name="Lipzen A."/>
            <person name="Salamov A."/>
            <person name="Henrissat B."/>
            <person name="Wiebenga A."/>
            <person name="De vries R.P."/>
            <person name="Grigoriev I.V."/>
            <person name="Mortensen U.H."/>
            <person name="Andersen M.R."/>
            <person name="Baker S.E."/>
        </authorList>
    </citation>
    <scope>NUCLEOTIDE SEQUENCE [LARGE SCALE GENOMIC DNA]</scope>
    <source>
        <strain evidence="2 3">CBS 115571</strain>
    </source>
</reference>
<keyword evidence="3" id="KW-1185">Reference proteome</keyword>
<evidence type="ECO:0000313" key="3">
    <source>
        <dbReference type="Proteomes" id="UP000249829"/>
    </source>
</evidence>
<sequence length="171" mass="19154">MSPYPRHLLRRRIAPFIVLISRGLHQPVLSSSIVLDGRKEKTLRHSWYEVPEYYDARPTSSLSEQVMFRDIISSYNRCGSRSSQLLDYGVRSTPGQTPSRISRVRAGDSNHSKTPRRGIEYGNLGHYGIPKPRVTRHIQGLKPPAQSALGVNASTSWKDRLCSKILAVSGG</sequence>
<name>A0A2V5HDE9_ASPV1</name>
<dbReference type="Proteomes" id="UP000249829">
    <property type="component" value="Unassembled WGS sequence"/>
</dbReference>
<feature type="region of interest" description="Disordered" evidence="1">
    <location>
        <begin position="88"/>
        <end position="125"/>
    </location>
</feature>
<evidence type="ECO:0000256" key="1">
    <source>
        <dbReference type="SAM" id="MobiDB-lite"/>
    </source>
</evidence>